<gene>
    <name evidence="16" type="ORF">P3T76_008605</name>
</gene>
<feature type="compositionally biased region" description="Low complexity" evidence="15">
    <location>
        <begin position="149"/>
        <end position="166"/>
    </location>
</feature>
<dbReference type="PANTHER" id="PTHR13034:SF2">
    <property type="entry name" value="DYNACTIN SUBUNIT 4"/>
    <property type="match status" value="1"/>
</dbReference>
<evidence type="ECO:0000256" key="12">
    <source>
        <dbReference type="ARBA" id="ARBA00034864"/>
    </source>
</evidence>
<feature type="repeat" description="RCC1" evidence="14">
    <location>
        <begin position="817"/>
        <end position="886"/>
    </location>
</feature>
<reference evidence="16" key="1">
    <citation type="submission" date="2023-08" db="EMBL/GenBank/DDBJ databases">
        <title>Reference Genome Resource for the Citrus Pathogen Phytophthora citrophthora.</title>
        <authorList>
            <person name="Moller H."/>
            <person name="Coetzee B."/>
            <person name="Rose L.J."/>
            <person name="Van Niekerk J.M."/>
        </authorList>
    </citation>
    <scope>NUCLEOTIDE SEQUENCE</scope>
    <source>
        <strain evidence="16">STE-U-9442</strain>
    </source>
</reference>
<dbReference type="PANTHER" id="PTHR13034">
    <property type="entry name" value="DYNACTIN P62 SUBUNIT"/>
    <property type="match status" value="1"/>
</dbReference>
<evidence type="ECO:0000256" key="6">
    <source>
        <dbReference type="ARBA" id="ARBA00022553"/>
    </source>
</evidence>
<dbReference type="Pfam" id="PF05502">
    <property type="entry name" value="Dynactin_p62"/>
    <property type="match status" value="1"/>
</dbReference>
<evidence type="ECO:0000256" key="1">
    <source>
        <dbReference type="ARBA" id="ARBA00004300"/>
    </source>
</evidence>
<keyword evidence="4" id="KW-0963">Cytoplasm</keyword>
<evidence type="ECO:0000256" key="7">
    <source>
        <dbReference type="ARBA" id="ARBA00022843"/>
    </source>
</evidence>
<keyword evidence="9" id="KW-0175">Coiled coil</keyword>
<evidence type="ECO:0000256" key="9">
    <source>
        <dbReference type="ARBA" id="ARBA00023054"/>
    </source>
</evidence>
<feature type="repeat" description="RCC1" evidence="14">
    <location>
        <begin position="587"/>
        <end position="655"/>
    </location>
</feature>
<evidence type="ECO:0000313" key="16">
    <source>
        <dbReference type="EMBL" id="KAK1939221.1"/>
    </source>
</evidence>
<dbReference type="Gene3D" id="2.130.10.30">
    <property type="entry name" value="Regulator of chromosome condensation 1/beta-lactamase-inhibitor protein II"/>
    <property type="match status" value="2"/>
</dbReference>
<dbReference type="Pfam" id="PF00415">
    <property type="entry name" value="RCC1"/>
    <property type="match status" value="4"/>
</dbReference>
<evidence type="ECO:0000256" key="11">
    <source>
        <dbReference type="ARBA" id="ARBA00034776"/>
    </source>
</evidence>
<dbReference type="Pfam" id="PF13540">
    <property type="entry name" value="RCC1_2"/>
    <property type="match status" value="1"/>
</dbReference>
<dbReference type="InterPro" id="IPR009091">
    <property type="entry name" value="RCC1/BLIP-II"/>
</dbReference>
<feature type="repeat" description="RCC1" evidence="14">
    <location>
        <begin position="891"/>
        <end position="942"/>
    </location>
</feature>
<dbReference type="GO" id="GO:0001725">
    <property type="term" value="C:stress fiber"/>
    <property type="evidence" value="ECO:0007669"/>
    <property type="project" value="UniProtKB-SubCell"/>
</dbReference>
<comment type="similarity">
    <text evidence="11">Belongs to the dynactin subunit 4 family.</text>
</comment>
<evidence type="ECO:0000256" key="10">
    <source>
        <dbReference type="ARBA" id="ARBA00023212"/>
    </source>
</evidence>
<evidence type="ECO:0000256" key="3">
    <source>
        <dbReference type="ARBA" id="ARBA00004657"/>
    </source>
</evidence>
<evidence type="ECO:0000313" key="17">
    <source>
        <dbReference type="Proteomes" id="UP001259832"/>
    </source>
</evidence>
<keyword evidence="8" id="KW-0007">Acetylation</keyword>
<dbReference type="InterPro" id="IPR000408">
    <property type="entry name" value="Reg_chr_condens"/>
</dbReference>
<proteinExistence type="inferred from homology"/>
<dbReference type="GO" id="GO:0005813">
    <property type="term" value="C:centrosome"/>
    <property type="evidence" value="ECO:0007669"/>
    <property type="project" value="UniProtKB-SubCell"/>
</dbReference>
<comment type="subcellular location">
    <subcellularLocation>
        <location evidence="1">Cytoplasm</location>
        <location evidence="1">Cytoskeleton</location>
        <location evidence="1">Microtubule organizing center</location>
        <location evidence="1">Centrosome</location>
    </subcellularLocation>
    <subcellularLocation>
        <location evidence="2">Cytoplasm</location>
        <location evidence="2">Cytoskeleton</location>
        <location evidence="2">Stress fiber</location>
    </subcellularLocation>
    <subcellularLocation>
        <location evidence="3">Cytoplasm</location>
        <location evidence="3">Myofibril</location>
    </subcellularLocation>
</comment>
<protein>
    <recommendedName>
        <fullName evidence="12">Dynactin subunit 4</fullName>
    </recommendedName>
</protein>
<evidence type="ECO:0000256" key="8">
    <source>
        <dbReference type="ARBA" id="ARBA00022990"/>
    </source>
</evidence>
<feature type="repeat" description="RCC1" evidence="14">
    <location>
        <begin position="946"/>
        <end position="997"/>
    </location>
</feature>
<evidence type="ECO:0000256" key="14">
    <source>
        <dbReference type="PROSITE-ProRule" id="PRU00235"/>
    </source>
</evidence>
<comment type="subunit">
    <text evidence="13">Subunit of dynactin, a multiprotein complex part of a tripartite complex with dynein and a adapter, such as BICDL1, BICD2 or HOOK3. The dynactin complex is built around ACTR1A/ACTB filament and consists of an actin-related filament composed of a shoulder domain, a pointed end and a barbed end. Its length is defined by its flexible shoulder domain. The soulder is composed of 2 DCTN1 subunits, 4 DCTN2 and 2 DCTN3. The 4 DCNT2 (via N-terminus) bind the ACTR1A filament and act as molecular rulers to determine the length. The pointed end is important for binding dynein-dynactin cargo adapters. Consists of 4 subunits: ACTR10, DCNT4, DCTN5 and DCTN6. The barbed end is composed of a CAPZA1:CAPZB heterodimers, which binds ACTR1A/ACTB filament and dynactin and stabilizes dynactin. Interacts with ATP7B, but not ATP7A, in a copper-dependent manner. Interacts with ANK2; this interaction is required for localization at costameres. Interacts with N4BP2L1.</text>
</comment>
<keyword evidence="16" id="KW-0675">Receptor</keyword>
<evidence type="ECO:0000256" key="13">
    <source>
        <dbReference type="ARBA" id="ARBA00093507"/>
    </source>
</evidence>
<evidence type="ECO:0000256" key="5">
    <source>
        <dbReference type="ARBA" id="ARBA00022499"/>
    </source>
</evidence>
<dbReference type="AlphaFoldDB" id="A0AAD9GIP6"/>
<keyword evidence="6" id="KW-0597">Phosphoprotein</keyword>
<dbReference type="InterPro" id="IPR008603">
    <property type="entry name" value="DCTN4"/>
</dbReference>
<dbReference type="PROSITE" id="PS50012">
    <property type="entry name" value="RCC1_3"/>
    <property type="match status" value="5"/>
</dbReference>
<dbReference type="PROSITE" id="PS00626">
    <property type="entry name" value="RCC1_2"/>
    <property type="match status" value="1"/>
</dbReference>
<keyword evidence="5" id="KW-1017">Isopeptide bond</keyword>
<name>A0AAD9GIP6_9STRA</name>
<dbReference type="Proteomes" id="UP001259832">
    <property type="component" value="Unassembled WGS sequence"/>
</dbReference>
<feature type="repeat" description="RCC1" evidence="14">
    <location>
        <begin position="765"/>
        <end position="816"/>
    </location>
</feature>
<keyword evidence="7" id="KW-0832">Ubl conjugation</keyword>
<accession>A0AAD9GIP6</accession>
<keyword evidence="17" id="KW-1185">Reference proteome</keyword>
<organism evidence="16 17">
    <name type="scientific">Phytophthora citrophthora</name>
    <dbReference type="NCBI Taxonomy" id="4793"/>
    <lineage>
        <taxon>Eukaryota</taxon>
        <taxon>Sar</taxon>
        <taxon>Stramenopiles</taxon>
        <taxon>Oomycota</taxon>
        <taxon>Peronosporomycetes</taxon>
        <taxon>Peronosporales</taxon>
        <taxon>Peronosporaceae</taxon>
        <taxon>Phytophthora</taxon>
    </lineage>
</organism>
<sequence>MTSKGDVVDGVCVRYACKCGHLAPVSSLFYSETCDKLVCRLPCCSVEEFESYYCGNLLVNLPSKEASMYQNRSSRCFSCPTCETTLSTAFHESKQRFFFLCAHCRWDSLELGLSDDDPDALVMTAITRERQAAHEDVFQALQSHYSVLSSSSTNGGPTTGLSSGSGAPFGRSSSLQLLADSMKELQREHQMKKFKLQRMAEMGGWKYDQVLSKVQEKEKWLIEQRREHQWPELTKQLATMQIQGTSWGEDTLENTRQTVEKLAQKSDMDDVSTLHQRLSNPLDQSRDADMLFPSRPLLRVKRTWRCVESIERGTAGILVKPQISPMSGDSSLPVSASWFKKANLAAQYVPVVTFQRLPYRVEDTGSVECVMLVENPLDDAIRITFRSAPASSDNNDEIPEDGQDQTPIIIGSYEDPNLADAFVDEDPPFGANGEEHNTMLLQATRNLIKVKLPIAVTVGTPSTTVSARFIMDMEKFDEDANEVIENSLLSVPVNSRVFSFEMELPSDLDAFHAILKRRIRDQSEIEDRRQDFSAEIKVAAQRSIAAREIRHVVGQTGCFCLDCLLYRKQEWRIGDINTAIVGPRDEWQQYTWGNAERQCLYSEDSVTTIVPTQTPFIKEKIRVYDSKERVWTIERDAKFVAVSSGKYHTLMLSESAAVFASGDNTYGALGVDLTTTSRSIPAKVEIGMADAGVCVKVIAASGFASFALVVLPVPDSPQRPASKEKQQNRGRMTSIERMARGRAHSLRRMSSQAKLDYAMNAAAVNNLLSWGRGDYGILGHGDTESSAVPRVLKVFNSMRVTDVSAGLHHVLVLTELDGVYAFGDGSNGKLGMGKQKTISYCGNNLYSHLLGDTNPRLSPSRITSLDGLNVVHVSAGDEHCIVMTGETFFNRQIYSWGMGKNGRLGHNDELNRVKPTRINFFRGRKVITVVAGGAHNLATSEMPQGTCVWSWGCGRYGQLGHRDTWDAFIPRSVDEIRYESIRFIDAGQWHSLAISDTRQLWVWGQGIHGDYDVPDPDASSTPILYPVKIDLPKLTLISACAGRGRTFVWGDRAIEREKPRPFGGSAAESTCRSLPDYESLTSDSFRIVYRCGPCQLDTVCIGCARHCHIQHHLELRYTMEDTLSRHCDCFTSFKTCIFAGEEQQ</sequence>
<evidence type="ECO:0000256" key="15">
    <source>
        <dbReference type="SAM" id="MobiDB-lite"/>
    </source>
</evidence>
<keyword evidence="10" id="KW-0206">Cytoskeleton</keyword>
<evidence type="ECO:0000256" key="4">
    <source>
        <dbReference type="ARBA" id="ARBA00022490"/>
    </source>
</evidence>
<feature type="region of interest" description="Disordered" evidence="15">
    <location>
        <begin position="149"/>
        <end position="168"/>
    </location>
</feature>
<dbReference type="EMBL" id="JASMQC010000016">
    <property type="protein sequence ID" value="KAK1939221.1"/>
    <property type="molecule type" value="Genomic_DNA"/>
</dbReference>
<dbReference type="PRINTS" id="PR00633">
    <property type="entry name" value="RCCNDNSATION"/>
</dbReference>
<evidence type="ECO:0000256" key="2">
    <source>
        <dbReference type="ARBA" id="ARBA00004529"/>
    </source>
</evidence>
<comment type="caution">
    <text evidence="16">The sequence shown here is derived from an EMBL/GenBank/DDBJ whole genome shotgun (WGS) entry which is preliminary data.</text>
</comment>
<dbReference type="SUPFAM" id="SSF50985">
    <property type="entry name" value="RCC1/BLIP-II"/>
    <property type="match status" value="1"/>
</dbReference>
<dbReference type="GO" id="GO:0005869">
    <property type="term" value="C:dynactin complex"/>
    <property type="evidence" value="ECO:0007669"/>
    <property type="project" value="InterPro"/>
</dbReference>